<name>G8T7X8_NIAKG</name>
<evidence type="ECO:0000256" key="1">
    <source>
        <dbReference type="SAM" id="SignalP"/>
    </source>
</evidence>
<evidence type="ECO:0000259" key="2">
    <source>
        <dbReference type="Pfam" id="PF18962"/>
    </source>
</evidence>
<dbReference type="InterPro" id="IPR011050">
    <property type="entry name" value="Pectin_lyase_fold/virulence"/>
</dbReference>
<dbReference type="eggNOG" id="COG2931">
    <property type="taxonomic scope" value="Bacteria"/>
</dbReference>
<dbReference type="NCBIfam" id="TIGR04183">
    <property type="entry name" value="Por_Secre_tail"/>
    <property type="match status" value="1"/>
</dbReference>
<evidence type="ECO:0000313" key="3">
    <source>
        <dbReference type="EMBL" id="AEV96916.1"/>
    </source>
</evidence>
<dbReference type="SUPFAM" id="SSF49785">
    <property type="entry name" value="Galactose-binding domain-like"/>
    <property type="match status" value="1"/>
</dbReference>
<dbReference type="Proteomes" id="UP000005438">
    <property type="component" value="Chromosome"/>
</dbReference>
<organism evidence="3 4">
    <name type="scientific">Niastella koreensis (strain DSM 17620 / KACC 11465 / NBRC 106392 / GR20-10)</name>
    <dbReference type="NCBI Taxonomy" id="700598"/>
    <lineage>
        <taxon>Bacteria</taxon>
        <taxon>Pseudomonadati</taxon>
        <taxon>Bacteroidota</taxon>
        <taxon>Chitinophagia</taxon>
        <taxon>Chitinophagales</taxon>
        <taxon>Chitinophagaceae</taxon>
        <taxon>Niastella</taxon>
    </lineage>
</organism>
<proteinExistence type="predicted"/>
<dbReference type="eggNOG" id="COG4733">
    <property type="taxonomic scope" value="Bacteria"/>
</dbReference>
<dbReference type="InterPro" id="IPR008979">
    <property type="entry name" value="Galactose-bd-like_sf"/>
</dbReference>
<dbReference type="Pfam" id="PF18962">
    <property type="entry name" value="Por_Secre_tail"/>
    <property type="match status" value="1"/>
</dbReference>
<dbReference type="Gene3D" id="2.60.120.260">
    <property type="entry name" value="Galactose-binding domain-like"/>
    <property type="match status" value="1"/>
</dbReference>
<feature type="signal peptide" evidence="1">
    <location>
        <begin position="1"/>
        <end position="22"/>
    </location>
</feature>
<dbReference type="Gene3D" id="2.160.20.10">
    <property type="entry name" value="Single-stranded right-handed beta-helix, Pectin lyase-like"/>
    <property type="match status" value="1"/>
</dbReference>
<protein>
    <recommendedName>
        <fullName evidence="2">Secretion system C-terminal sorting domain-containing protein</fullName>
    </recommendedName>
</protein>
<reference evidence="3 4" key="1">
    <citation type="submission" date="2011-12" db="EMBL/GenBank/DDBJ databases">
        <title>The complete genome of Niastella koreensis GR20-10.</title>
        <authorList>
            <consortium name="US DOE Joint Genome Institute (JGI-PGF)"/>
            <person name="Lucas S."/>
            <person name="Han J."/>
            <person name="Lapidus A."/>
            <person name="Bruce D."/>
            <person name="Goodwin L."/>
            <person name="Pitluck S."/>
            <person name="Peters L."/>
            <person name="Kyrpides N."/>
            <person name="Mavromatis K."/>
            <person name="Ivanova N."/>
            <person name="Mikhailova N."/>
            <person name="Davenport K."/>
            <person name="Saunders E."/>
            <person name="Detter J.C."/>
            <person name="Tapia R."/>
            <person name="Han C."/>
            <person name="Land M."/>
            <person name="Hauser L."/>
            <person name="Markowitz V."/>
            <person name="Cheng J.-F."/>
            <person name="Hugenholtz P."/>
            <person name="Woyke T."/>
            <person name="Wu D."/>
            <person name="Tindall B."/>
            <person name="Pomrenke H."/>
            <person name="Brambilla E."/>
            <person name="Klenk H.-P."/>
            <person name="Eisen J.A."/>
        </authorList>
    </citation>
    <scope>NUCLEOTIDE SEQUENCE [LARGE SCALE GENOMIC DNA]</scope>
    <source>
        <strain evidence="4">DSM 17620 / KACC 11465 / NBRC 106392 / GR20-10</strain>
    </source>
</reference>
<dbReference type="InterPro" id="IPR026444">
    <property type="entry name" value="Secre_tail"/>
</dbReference>
<dbReference type="EMBL" id="CP003178">
    <property type="protein sequence ID" value="AEV96916.1"/>
    <property type="molecule type" value="Genomic_DNA"/>
</dbReference>
<dbReference type="KEGG" id="nko:Niako_0521"/>
<dbReference type="InterPro" id="IPR012334">
    <property type="entry name" value="Pectin_lyas_fold"/>
</dbReference>
<dbReference type="SUPFAM" id="SSF51126">
    <property type="entry name" value="Pectin lyase-like"/>
    <property type="match status" value="1"/>
</dbReference>
<dbReference type="HOGENOM" id="CLU_482188_0_0_10"/>
<gene>
    <name evidence="3" type="ordered locus">Niako_0521</name>
</gene>
<accession>G8T7X8</accession>
<sequence length="653" mass="71993">MKTPVSLCLIALLLLGAMNSFATNYYVDPSNWGMNQGTLTDPWRTINDIPWYINYFKPGDTLFFRRNQWYTGTLSINSTGAAGAPIVIMGYGDGNAPKFQYNVASPTEQNVYDRTVIRLNQANYVVIDGIEITDDYIPWWNHAVNANCGYGVYIYGTNGNGSHNVIKNTTISQLGCGVAIDGGDYNTVTDCTILNMRMILNTPDIMWDDFGAMGIMVGSSNNSIIRNIIQDCYSNSYDYTIDGGAIEMYGAVSNNKILYNKCSENLGFMEFGSSAGQQALNNVIGYNLLINNGHVFWINTNNGYGVDVRNLQFYNNNVIETHAPRLPDVRNLIGIASTPWVSNVLTMKNNIFWINTSSNVTDPNVQPFNGPQLIHQSNLYHLLGGSMGFNADYTEKKLNPNDQVFSNNSDSDPNQWDYELNLYGAAVSIGQSIGIDKDFFNQAVPAVLGMIDAGIAQLLSNVRLNNSTLPVTFLSVKGLPGTNGNTVAWETTNEATNHFEVQKSNDGNTFNTIASVPFNAKATTNSTKYQYVDVNKAGDVQYYRIKVVEPGSDSVFSQIVSIKNGALTDATLSLTVYPNPASDYVMVKTSGNDLQNKELVLVNMSGMELRRTRITNATNQTQMNVSTLPKGVYAIKLMDDKTSKPQSILFTKK</sequence>
<dbReference type="AlphaFoldDB" id="G8T7X8"/>
<feature type="domain" description="Secretion system C-terminal sorting" evidence="2">
    <location>
        <begin position="576"/>
        <end position="644"/>
    </location>
</feature>
<keyword evidence="1" id="KW-0732">Signal</keyword>
<dbReference type="STRING" id="700598.Niako_0521"/>
<feature type="chain" id="PRO_5003516333" description="Secretion system C-terminal sorting domain-containing protein" evidence="1">
    <location>
        <begin position="23"/>
        <end position="653"/>
    </location>
</feature>
<evidence type="ECO:0000313" key="4">
    <source>
        <dbReference type="Proteomes" id="UP000005438"/>
    </source>
</evidence>